<keyword evidence="1" id="KW-0611">Plant defense</keyword>
<dbReference type="Gene3D" id="3.80.10.10">
    <property type="entry name" value="Ribonuclease Inhibitor"/>
    <property type="match status" value="3"/>
</dbReference>
<protein>
    <recommendedName>
        <fullName evidence="2">Disease resistance protein At4g27190-like leucine-rich repeats domain-containing protein</fullName>
    </recommendedName>
</protein>
<dbReference type="InterPro" id="IPR050905">
    <property type="entry name" value="Plant_NBS-LRR"/>
</dbReference>
<organism evidence="3 4">
    <name type="scientific">Gossypium tomentosum</name>
    <name type="common">Hawaiian cotton</name>
    <name type="synonym">Gossypium sandvicense</name>
    <dbReference type="NCBI Taxonomy" id="34277"/>
    <lineage>
        <taxon>Eukaryota</taxon>
        <taxon>Viridiplantae</taxon>
        <taxon>Streptophyta</taxon>
        <taxon>Embryophyta</taxon>
        <taxon>Tracheophyta</taxon>
        <taxon>Spermatophyta</taxon>
        <taxon>Magnoliopsida</taxon>
        <taxon>eudicotyledons</taxon>
        <taxon>Gunneridae</taxon>
        <taxon>Pentapetalae</taxon>
        <taxon>rosids</taxon>
        <taxon>malvids</taxon>
        <taxon>Malvales</taxon>
        <taxon>Malvaceae</taxon>
        <taxon>Malvoideae</taxon>
        <taxon>Gossypium</taxon>
    </lineage>
</organism>
<dbReference type="SUPFAM" id="SSF52047">
    <property type="entry name" value="RNI-like"/>
    <property type="match status" value="1"/>
</dbReference>
<evidence type="ECO:0000259" key="2">
    <source>
        <dbReference type="Pfam" id="PF23247"/>
    </source>
</evidence>
<feature type="domain" description="Disease resistance protein At4g27190-like leucine-rich repeats" evidence="2">
    <location>
        <begin position="163"/>
        <end position="265"/>
    </location>
</feature>
<reference evidence="3 4" key="1">
    <citation type="submission" date="2019-07" db="EMBL/GenBank/DDBJ databases">
        <title>WGS assembly of Gossypium tomentosum.</title>
        <authorList>
            <person name="Chen Z.J."/>
            <person name="Sreedasyam A."/>
            <person name="Ando A."/>
            <person name="Song Q."/>
            <person name="De L."/>
            <person name="Hulse-Kemp A."/>
            <person name="Ding M."/>
            <person name="Ye W."/>
            <person name="Kirkbride R."/>
            <person name="Jenkins J."/>
            <person name="Plott C."/>
            <person name="Lovell J."/>
            <person name="Lin Y.-M."/>
            <person name="Vaughn R."/>
            <person name="Liu B."/>
            <person name="Li W."/>
            <person name="Simpson S."/>
            <person name="Scheffler B."/>
            <person name="Saski C."/>
            <person name="Grover C."/>
            <person name="Hu G."/>
            <person name="Conover J."/>
            <person name="Carlson J."/>
            <person name="Shu S."/>
            <person name="Boston L."/>
            <person name="Williams M."/>
            <person name="Peterson D."/>
            <person name="Mcgee K."/>
            <person name="Jones D."/>
            <person name="Wendel J."/>
            <person name="Stelly D."/>
            <person name="Grimwood J."/>
            <person name="Schmutz J."/>
        </authorList>
    </citation>
    <scope>NUCLEOTIDE SEQUENCE [LARGE SCALE GENOMIC DNA]</scope>
    <source>
        <strain evidence="3">7179.01</strain>
    </source>
</reference>
<gene>
    <name evidence="3" type="ORF">ES332_A10G293700v1</name>
</gene>
<dbReference type="InterPro" id="IPR057135">
    <property type="entry name" value="At4g27190-like_LRR"/>
</dbReference>
<dbReference type="PANTHER" id="PTHR33463">
    <property type="entry name" value="NB-ARC DOMAIN-CONTAINING PROTEIN-RELATED"/>
    <property type="match status" value="1"/>
</dbReference>
<evidence type="ECO:0000256" key="1">
    <source>
        <dbReference type="ARBA" id="ARBA00022821"/>
    </source>
</evidence>
<dbReference type="Proteomes" id="UP000322667">
    <property type="component" value="Chromosome A10"/>
</dbReference>
<evidence type="ECO:0000313" key="4">
    <source>
        <dbReference type="Proteomes" id="UP000322667"/>
    </source>
</evidence>
<accession>A0A5D2NW96</accession>
<keyword evidence="4" id="KW-1185">Reference proteome</keyword>
<dbReference type="SUPFAM" id="SSF52058">
    <property type="entry name" value="L domain-like"/>
    <property type="match status" value="1"/>
</dbReference>
<feature type="domain" description="Disease resistance protein At4g27190-like leucine-rich repeats" evidence="2">
    <location>
        <begin position="84"/>
        <end position="158"/>
    </location>
</feature>
<evidence type="ECO:0000313" key="3">
    <source>
        <dbReference type="EMBL" id="TYI08371.1"/>
    </source>
</evidence>
<feature type="domain" description="Disease resistance protein At4g27190-like leucine-rich repeats" evidence="2">
    <location>
        <begin position="452"/>
        <end position="583"/>
    </location>
</feature>
<dbReference type="InterPro" id="IPR032675">
    <property type="entry name" value="LRR_dom_sf"/>
</dbReference>
<dbReference type="PANTHER" id="PTHR33463:SF167">
    <property type="entry name" value="PUTATIVE-RELATED"/>
    <property type="match status" value="1"/>
</dbReference>
<sequence>MLKTLRTDSSALLMIVGLEDVRLMQERKGNGEVVMLVEEAFPNLEQLRLRDLSGDVDQFPPNLFLHIKLLKGHHGGSPFRFFFLRRFHNLKSLEFDNFDFKHVVPGKGDFGTLSPIKNLQLTSSKNLKHIWKKDSELGHILSNLQTLTIKNCDDLINIGALQLSFQNLTTLEVSYCKMMTNLVTPLVFEKMVQLITMRVSVCTEMTEIVANERDYHQTIVLGNLKCLQLSNLKSLTSFCPGSYTFNFPCLEVVVVEGCPKLKIFSKGVLSTPQLQSVEQDSLIMKRCWAGDLNTTIQQLYIEKGGFNDRFQKLEIWKRNPQEILELKNLGRVEINKCSSLKYIFTPSMLLSLKQLQLIMVKECSIMEQVIRENEEATTHEFIFPKLSYVTIKACSNLTKFYSGSRALEFPKLIHIIIAECPKMTTFSSSNSSEQDAEDNTTTLFYHKVAIPNLKHLTLSSINIHKIWHHPSSLSLTHLWSLRVEGCHNLKYLFPSFLVKDLVELKVLEIKDCNVMEQVLFTDGLGAEDQWRNHTIFSKLERLSLEDLPKLKDTCFENEFEFPCLRGLTLKNCPLLKTFISKSVSGDEP</sequence>
<name>A0A5D2NW96_GOSTO</name>
<dbReference type="Pfam" id="PF23247">
    <property type="entry name" value="LRR_RPS2"/>
    <property type="match status" value="4"/>
</dbReference>
<proteinExistence type="predicted"/>
<feature type="domain" description="Disease resistance protein At4g27190-like leucine-rich repeats" evidence="2">
    <location>
        <begin position="314"/>
        <end position="363"/>
    </location>
</feature>
<dbReference type="EMBL" id="CM017619">
    <property type="protein sequence ID" value="TYI08371.1"/>
    <property type="molecule type" value="Genomic_DNA"/>
</dbReference>
<dbReference type="AlphaFoldDB" id="A0A5D2NW96"/>